<protein>
    <submittedName>
        <fullName evidence="2">Uncharacterized protein</fullName>
    </submittedName>
</protein>
<accession>A0A2T3HWU4</accession>
<feature type="compositionally biased region" description="Polar residues" evidence="1">
    <location>
        <begin position="283"/>
        <end position="293"/>
    </location>
</feature>
<evidence type="ECO:0000256" key="1">
    <source>
        <dbReference type="SAM" id="MobiDB-lite"/>
    </source>
</evidence>
<comment type="caution">
    <text evidence="2">The sequence shown here is derived from an EMBL/GenBank/DDBJ whole genome shotgun (WGS) entry which is preliminary data.</text>
</comment>
<feature type="region of interest" description="Disordered" evidence="1">
    <location>
        <begin position="272"/>
        <end position="293"/>
    </location>
</feature>
<proteinExistence type="predicted"/>
<organism evidence="2 3">
    <name type="scientific">Photobacterium aquimaris</name>
    <dbReference type="NCBI Taxonomy" id="512643"/>
    <lineage>
        <taxon>Bacteria</taxon>
        <taxon>Pseudomonadati</taxon>
        <taxon>Pseudomonadota</taxon>
        <taxon>Gammaproteobacteria</taxon>
        <taxon>Vibrionales</taxon>
        <taxon>Vibrionaceae</taxon>
        <taxon>Photobacterium</taxon>
    </lineage>
</organism>
<evidence type="ECO:0000313" key="3">
    <source>
        <dbReference type="Proteomes" id="UP000241858"/>
    </source>
</evidence>
<sequence>MITISISANPQTRTYNSCEVHWNVRLPDDIARKQLRPVNMAGIVKITNISFKNPNEVLAYAELKALNAILCSDKGLRLLITKEVNNNKVHIMASCDDTVTSLRGLSSDRDASDFSKVLLSVATPVTTMFFGARFNHVSPFVLEYNDVERYDEFVSDEISDILCISTDIGYLSIGRRTLESFTRKTKRDNAFHELAAVLQTSKLTIKFQSPSERQERIDKFNHDCEIVTVESNEPAYAGLNFLIPTKPIERDGVQCFSLITLFNDIKHHRTEDMSPNLRKDPIMTNQSTNVHQNNTADSRYENDILYIEMNESERMVNAQFGSFVLSINMSESRGRELNYVDAGFMALNLVQMQCQPKKRVRVYTENKLLVDAFHNLDSLKEFVKEGDHVAAKLLERITMSMYKVRMCGIIKLSDFELRALPIAPEPMEYGQINFDLFGKIRKGAQALILKPHAFSQFLQRMSQDELNDGGRNPLAFMTKLIKQSKWTVKVPATKDTNEQWHNHDNNAMLVIGRSDTDNTLQIVTFFRAHRYENYEYKLAHPEKFEEVRTDLGTVPIQHIKVID</sequence>
<dbReference type="RefSeq" id="WP_065190173.1">
    <property type="nucleotide sequence ID" value="NZ_LZFB01000039.1"/>
</dbReference>
<name>A0A2T3HWU4_9GAMM</name>
<feature type="compositionally biased region" description="Basic and acidic residues" evidence="1">
    <location>
        <begin position="272"/>
        <end position="281"/>
    </location>
</feature>
<reference evidence="2 3" key="1">
    <citation type="submission" date="2018-03" db="EMBL/GenBank/DDBJ databases">
        <title>Whole genome sequencing of Histamine producing bacteria.</title>
        <authorList>
            <person name="Butler K."/>
        </authorList>
    </citation>
    <scope>NUCLEOTIDE SEQUENCE [LARGE SCALE GENOMIC DNA]</scope>
    <source>
        <strain evidence="2 3">DSM 23343</strain>
    </source>
</reference>
<dbReference type="EMBL" id="PYLY01000023">
    <property type="protein sequence ID" value="PSU03474.1"/>
    <property type="molecule type" value="Genomic_DNA"/>
</dbReference>
<gene>
    <name evidence="2" type="ORF">C0W81_11950</name>
</gene>
<dbReference type="Proteomes" id="UP000241858">
    <property type="component" value="Unassembled WGS sequence"/>
</dbReference>
<dbReference type="AlphaFoldDB" id="A0A2T3HWU4"/>
<evidence type="ECO:0000313" key="2">
    <source>
        <dbReference type="EMBL" id="PSU03474.1"/>
    </source>
</evidence>